<dbReference type="EMBL" id="CALNXI010000006">
    <property type="protein sequence ID" value="CAH3014176.1"/>
    <property type="molecule type" value="Genomic_DNA"/>
</dbReference>
<accession>A0ABN8LFE5</accession>
<reference evidence="2 3" key="1">
    <citation type="submission" date="2022-05" db="EMBL/GenBank/DDBJ databases">
        <authorList>
            <consortium name="Genoscope - CEA"/>
            <person name="William W."/>
        </authorList>
    </citation>
    <scope>NUCLEOTIDE SEQUENCE [LARGE SCALE GENOMIC DNA]</scope>
</reference>
<evidence type="ECO:0000313" key="2">
    <source>
        <dbReference type="EMBL" id="CAH3014176.1"/>
    </source>
</evidence>
<evidence type="ECO:0000256" key="1">
    <source>
        <dbReference type="SAM" id="MobiDB-lite"/>
    </source>
</evidence>
<keyword evidence="3" id="KW-1185">Reference proteome</keyword>
<proteinExistence type="predicted"/>
<comment type="caution">
    <text evidence="2">The sequence shown here is derived from an EMBL/GenBank/DDBJ whole genome shotgun (WGS) entry which is preliminary data.</text>
</comment>
<organism evidence="2 3">
    <name type="scientific">Porites evermanni</name>
    <dbReference type="NCBI Taxonomy" id="104178"/>
    <lineage>
        <taxon>Eukaryota</taxon>
        <taxon>Metazoa</taxon>
        <taxon>Cnidaria</taxon>
        <taxon>Anthozoa</taxon>
        <taxon>Hexacorallia</taxon>
        <taxon>Scleractinia</taxon>
        <taxon>Fungiina</taxon>
        <taxon>Poritidae</taxon>
        <taxon>Porites</taxon>
    </lineage>
</organism>
<protein>
    <submittedName>
        <fullName evidence="2">Uncharacterized protein</fullName>
    </submittedName>
</protein>
<dbReference type="Proteomes" id="UP001159427">
    <property type="component" value="Unassembled WGS sequence"/>
</dbReference>
<sequence>MANSFTRKGWPRLDQRRVPSNGEKSTGEQQWAAQSAGDGGTVTIPKLPQINVCSLVETKVKSDFQNTEANHLKAFDPSPTICKKSLPSRLQRISDSKIPFGRIKKPESRDQEKMANLSAVTGRTDDNSILETHHQDGQLHFINQGKAKIAPVATSASQRSVFSIHWQIKAGRKYKIQDSQMSYEELLVLDEKMDKMSDFTSTERELHLKDFYGRKINPSHRRKPENNDITAYIPWFAFQKDEQNNSGIERRSLANNTENKQVLNRETRARVEGRFLEALDLHFYHYYLRVRPGRRLAICDEIERRIFIDNVSLSWYRDNLRLREILDSWML</sequence>
<evidence type="ECO:0000313" key="3">
    <source>
        <dbReference type="Proteomes" id="UP001159427"/>
    </source>
</evidence>
<feature type="compositionally biased region" description="Polar residues" evidence="1">
    <location>
        <begin position="22"/>
        <end position="33"/>
    </location>
</feature>
<feature type="region of interest" description="Disordered" evidence="1">
    <location>
        <begin position="1"/>
        <end position="43"/>
    </location>
</feature>
<gene>
    <name evidence="2" type="ORF">PEVE_00037006</name>
</gene>
<name>A0ABN8LFE5_9CNID</name>